<organism evidence="1 2">
    <name type="scientific">Cichorium intybus</name>
    <name type="common">Chicory</name>
    <dbReference type="NCBI Taxonomy" id="13427"/>
    <lineage>
        <taxon>Eukaryota</taxon>
        <taxon>Viridiplantae</taxon>
        <taxon>Streptophyta</taxon>
        <taxon>Embryophyta</taxon>
        <taxon>Tracheophyta</taxon>
        <taxon>Spermatophyta</taxon>
        <taxon>Magnoliopsida</taxon>
        <taxon>eudicotyledons</taxon>
        <taxon>Gunneridae</taxon>
        <taxon>Pentapetalae</taxon>
        <taxon>asterids</taxon>
        <taxon>campanulids</taxon>
        <taxon>Asterales</taxon>
        <taxon>Asteraceae</taxon>
        <taxon>Cichorioideae</taxon>
        <taxon>Cichorieae</taxon>
        <taxon>Cichoriinae</taxon>
        <taxon>Cichorium</taxon>
    </lineage>
</organism>
<accession>A0ACB9GDV5</accession>
<name>A0ACB9GDV5_CICIN</name>
<reference evidence="2" key="1">
    <citation type="journal article" date="2022" name="Mol. Ecol. Resour.">
        <title>The genomes of chicory, endive, great burdock and yacon provide insights into Asteraceae palaeo-polyploidization history and plant inulin production.</title>
        <authorList>
            <person name="Fan W."/>
            <person name="Wang S."/>
            <person name="Wang H."/>
            <person name="Wang A."/>
            <person name="Jiang F."/>
            <person name="Liu H."/>
            <person name="Zhao H."/>
            <person name="Xu D."/>
            <person name="Zhang Y."/>
        </authorList>
    </citation>
    <scope>NUCLEOTIDE SEQUENCE [LARGE SCALE GENOMIC DNA]</scope>
    <source>
        <strain evidence="2">cv. Punajuju</strain>
    </source>
</reference>
<protein>
    <submittedName>
        <fullName evidence="1">Uncharacterized protein</fullName>
    </submittedName>
</protein>
<evidence type="ECO:0000313" key="2">
    <source>
        <dbReference type="Proteomes" id="UP001055811"/>
    </source>
</evidence>
<dbReference type="EMBL" id="CM042010">
    <property type="protein sequence ID" value="KAI3781220.1"/>
    <property type="molecule type" value="Genomic_DNA"/>
</dbReference>
<comment type="caution">
    <text evidence="1">The sequence shown here is derived from an EMBL/GenBank/DDBJ whole genome shotgun (WGS) entry which is preliminary data.</text>
</comment>
<proteinExistence type="predicted"/>
<gene>
    <name evidence="1" type="ORF">L2E82_11229</name>
</gene>
<reference evidence="1 2" key="2">
    <citation type="journal article" date="2022" name="Mol. Ecol. Resour.">
        <title>The genomes of chicory, endive, great burdock and yacon provide insights into Asteraceae paleo-polyploidization history and plant inulin production.</title>
        <authorList>
            <person name="Fan W."/>
            <person name="Wang S."/>
            <person name="Wang H."/>
            <person name="Wang A."/>
            <person name="Jiang F."/>
            <person name="Liu H."/>
            <person name="Zhao H."/>
            <person name="Xu D."/>
            <person name="Zhang Y."/>
        </authorList>
    </citation>
    <scope>NUCLEOTIDE SEQUENCE [LARGE SCALE GENOMIC DNA]</scope>
    <source>
        <strain evidence="2">cv. Punajuju</strain>
        <tissue evidence="1">Leaves</tissue>
    </source>
</reference>
<keyword evidence="2" id="KW-1185">Reference proteome</keyword>
<dbReference type="Proteomes" id="UP001055811">
    <property type="component" value="Linkage Group LG02"/>
</dbReference>
<evidence type="ECO:0000313" key="1">
    <source>
        <dbReference type="EMBL" id="KAI3781220.1"/>
    </source>
</evidence>
<sequence>MVVQENSKENIDELAITKAAAWAWYERGSWFEHNSIRETDCRRTSDYIRRPSRYKLEAMKTPEINETLDSHPCVNSSLLCTERVQNSLFDMYEIERISKDLDCYVESSAVKHRRKSVAGGGHGDRRGVSLSEGTKGKRESKSKSEKRKGFWIGRPLTCGSSRDVVNSSLVIGGRRSQKEHVMVAGIMNFRRPIIHG</sequence>